<sequence>MATRDYKTLKTQLEKLQVETEAARVAEVKAVIAEIRSRAAEYGLTAEDIFPRKKTRITKATAPLAPKYQDPKTGVTWSGKGRAPAWIRDVKNRDRFLIR</sequence>
<dbReference type="EMBL" id="FMYQ01000032">
    <property type="protein sequence ID" value="SDE09380.1"/>
    <property type="molecule type" value="Genomic_DNA"/>
</dbReference>
<evidence type="ECO:0000256" key="1">
    <source>
        <dbReference type="ARBA" id="ARBA00004453"/>
    </source>
</evidence>
<keyword evidence="3" id="KW-0963">Cytoplasm</keyword>
<evidence type="ECO:0000259" key="5">
    <source>
        <dbReference type="SMART" id="SM00528"/>
    </source>
</evidence>
<dbReference type="SUPFAM" id="SSF81273">
    <property type="entry name" value="H-NS histone-like proteins"/>
    <property type="match status" value="1"/>
</dbReference>
<dbReference type="OrthoDB" id="5297879at2"/>
<feature type="domain" description="DNA-binding protein H-NS-like C-terminal" evidence="5">
    <location>
        <begin position="58"/>
        <end position="98"/>
    </location>
</feature>
<dbReference type="GO" id="GO:0009295">
    <property type="term" value="C:nucleoid"/>
    <property type="evidence" value="ECO:0007669"/>
    <property type="project" value="UniProtKB-SubCell"/>
</dbReference>
<name>A0A1G7A3L4_9BURK</name>
<keyword evidence="7" id="KW-1185">Reference proteome</keyword>
<dbReference type="GO" id="GO:0003677">
    <property type="term" value="F:DNA binding"/>
    <property type="evidence" value="ECO:0007669"/>
    <property type="project" value="UniProtKB-KW"/>
</dbReference>
<organism evidence="6 7">
    <name type="scientific">Paraburkholderia lycopersici</name>
    <dbReference type="NCBI Taxonomy" id="416944"/>
    <lineage>
        <taxon>Bacteria</taxon>
        <taxon>Pseudomonadati</taxon>
        <taxon>Pseudomonadota</taxon>
        <taxon>Betaproteobacteria</taxon>
        <taxon>Burkholderiales</taxon>
        <taxon>Burkholderiaceae</taxon>
        <taxon>Paraburkholderia</taxon>
    </lineage>
</organism>
<accession>A0A1G7A3L4</accession>
<comment type="subcellular location">
    <subcellularLocation>
        <location evidence="1">Cytoplasm</location>
        <location evidence="1">Nucleoid</location>
    </subcellularLocation>
</comment>
<dbReference type="PANTHER" id="PTHR38097:SF2">
    <property type="entry name" value="DNA-BINDING PROTEIN STPA"/>
    <property type="match status" value="1"/>
</dbReference>
<protein>
    <submittedName>
        <fullName evidence="6">DNA-binding protein H-NS</fullName>
    </submittedName>
</protein>
<dbReference type="Proteomes" id="UP000198908">
    <property type="component" value="Unassembled WGS sequence"/>
</dbReference>
<gene>
    <name evidence="6" type="ORF">SAMN05421548_13273</name>
</gene>
<dbReference type="SMART" id="SM00528">
    <property type="entry name" value="HNS"/>
    <property type="match status" value="1"/>
</dbReference>
<evidence type="ECO:0000313" key="7">
    <source>
        <dbReference type="Proteomes" id="UP000198908"/>
    </source>
</evidence>
<evidence type="ECO:0000256" key="3">
    <source>
        <dbReference type="ARBA" id="ARBA00022490"/>
    </source>
</evidence>
<dbReference type="Gene3D" id="4.10.430.30">
    <property type="match status" value="1"/>
</dbReference>
<keyword evidence="4 6" id="KW-0238">DNA-binding</keyword>
<dbReference type="RefSeq" id="WP_092004077.1">
    <property type="nucleotide sequence ID" value="NZ_FMYQ01000032.1"/>
</dbReference>
<dbReference type="Pfam" id="PF00816">
    <property type="entry name" value="Histone_HNS"/>
    <property type="match status" value="1"/>
</dbReference>
<reference evidence="7" key="1">
    <citation type="submission" date="2016-09" db="EMBL/GenBank/DDBJ databases">
        <authorList>
            <person name="Varghese N."/>
            <person name="Submissions S."/>
        </authorList>
    </citation>
    <scope>NUCLEOTIDE SEQUENCE [LARGE SCALE GENOMIC DNA]</scope>
    <source>
        <strain evidence="7">TNe-862</strain>
    </source>
</reference>
<evidence type="ECO:0000256" key="4">
    <source>
        <dbReference type="ARBA" id="ARBA00023125"/>
    </source>
</evidence>
<evidence type="ECO:0000313" key="6">
    <source>
        <dbReference type="EMBL" id="SDE09380.1"/>
    </source>
</evidence>
<evidence type="ECO:0000256" key="2">
    <source>
        <dbReference type="ARBA" id="ARBA00010610"/>
    </source>
</evidence>
<proteinExistence type="inferred from homology"/>
<dbReference type="AlphaFoldDB" id="A0A1G7A3L4"/>
<dbReference type="InterPro" id="IPR027444">
    <property type="entry name" value="H-NS_C_dom"/>
</dbReference>
<dbReference type="PANTHER" id="PTHR38097">
    <property type="match status" value="1"/>
</dbReference>
<comment type="similarity">
    <text evidence="2">Belongs to the histone-like protein H-NS family.</text>
</comment>
<dbReference type="STRING" id="416944.SAMN05421548_13273"/>